<reference evidence="5 6" key="1">
    <citation type="submission" date="2019-09" db="EMBL/GenBank/DDBJ databases">
        <title>Bird 10,000 Genomes (B10K) Project - Family phase.</title>
        <authorList>
            <person name="Zhang G."/>
        </authorList>
    </citation>
    <scope>NUCLEOTIDE SEQUENCE [LARGE SCALE GENOMIC DNA]</scope>
    <source>
        <strain evidence="5">B10K-CU-031-19</strain>
        <tissue evidence="5">Muscle</tissue>
    </source>
</reference>
<feature type="coiled-coil region" evidence="3">
    <location>
        <begin position="1353"/>
        <end position="1387"/>
    </location>
</feature>
<feature type="coiled-coil region" evidence="3">
    <location>
        <begin position="265"/>
        <end position="327"/>
    </location>
</feature>
<organism evidence="5 6">
    <name type="scientific">Chaetorhynchus papuensis</name>
    <name type="common">pygmy drongo</name>
    <dbReference type="NCBI Taxonomy" id="254446"/>
    <lineage>
        <taxon>Eukaryota</taxon>
        <taxon>Metazoa</taxon>
        <taxon>Chordata</taxon>
        <taxon>Craniata</taxon>
        <taxon>Vertebrata</taxon>
        <taxon>Euteleostomi</taxon>
        <taxon>Archelosauria</taxon>
        <taxon>Archosauria</taxon>
        <taxon>Dinosauria</taxon>
        <taxon>Saurischia</taxon>
        <taxon>Theropoda</taxon>
        <taxon>Coelurosauria</taxon>
        <taxon>Aves</taxon>
        <taxon>Neognathae</taxon>
        <taxon>Neoaves</taxon>
        <taxon>Telluraves</taxon>
        <taxon>Australaves</taxon>
        <taxon>Passeriformes</taxon>
        <taxon>Rhipiduridae</taxon>
        <taxon>Chaetorhynchus</taxon>
    </lineage>
</organism>
<feature type="coiled-coil region" evidence="3">
    <location>
        <begin position="565"/>
        <end position="803"/>
    </location>
</feature>
<dbReference type="InterPro" id="IPR032675">
    <property type="entry name" value="LRR_dom_sf"/>
</dbReference>
<dbReference type="EMBL" id="VWYX01000630">
    <property type="protein sequence ID" value="NXD96202.1"/>
    <property type="molecule type" value="Genomic_DNA"/>
</dbReference>
<keyword evidence="2" id="KW-0677">Repeat</keyword>
<dbReference type="Gene3D" id="3.80.10.10">
    <property type="entry name" value="Ribonuclease Inhibitor"/>
    <property type="match status" value="1"/>
</dbReference>
<keyword evidence="3" id="KW-0175">Coiled coil</keyword>
<evidence type="ECO:0000256" key="3">
    <source>
        <dbReference type="SAM" id="Coils"/>
    </source>
</evidence>
<feature type="coiled-coil region" evidence="3">
    <location>
        <begin position="841"/>
        <end position="987"/>
    </location>
</feature>
<feature type="compositionally biased region" description="Polar residues" evidence="4">
    <location>
        <begin position="16"/>
        <end position="43"/>
    </location>
</feature>
<keyword evidence="6" id="KW-1185">Reference proteome</keyword>
<keyword evidence="1" id="KW-0433">Leucine-rich repeat</keyword>
<feature type="region of interest" description="Disordered" evidence="4">
    <location>
        <begin position="1792"/>
        <end position="1821"/>
    </location>
</feature>
<evidence type="ECO:0000313" key="5">
    <source>
        <dbReference type="EMBL" id="NXD96202.1"/>
    </source>
</evidence>
<feature type="compositionally biased region" description="Polar residues" evidence="4">
    <location>
        <begin position="2132"/>
        <end position="2146"/>
    </location>
</feature>
<dbReference type="InterPro" id="IPR050576">
    <property type="entry name" value="Cilia_flagella_integrity"/>
</dbReference>
<dbReference type="Pfam" id="PF14580">
    <property type="entry name" value="LRR_9"/>
    <property type="match status" value="1"/>
</dbReference>
<feature type="coiled-coil region" evidence="3">
    <location>
        <begin position="1036"/>
        <end position="1070"/>
    </location>
</feature>
<feature type="region of interest" description="Disordered" evidence="4">
    <location>
        <begin position="1215"/>
        <end position="1256"/>
    </location>
</feature>
<sequence length="2355" mass="268459">MKKGSVRKASGRKPQASASQITQPMSPVSSGATSPHLGQQTSPAPHKTMEQRPQQLGIPAGNVEPAFKFQKGENGFSPGVKYITEPLIKGLSKQQNLAYISSLNLSSPKDGDKKFKYIENLEKCSKLEVLNLSNNQIEKIEKLDKLLKLRELNLSGNKISKIEGIEHLQNLQKLNLAGNEIEHIPVWVGKKLKSLRSLNLKQNKVSSLHDIAKLKPLQDLTSLFLAENPVASLPHYCLYTIFHLRALENLDGQPVTNHDRQEALERFNLEEIEKLERQLENTVKEMENLKLNQSKVLEQLHHQDELNKSLKEKASQQRQSFEELQRDLGTKNELLKQKTVELTRACQKQYELEQELAFYKIDAKFEPLNYFPSEEVELDNVPGESPYIGKARYKRNMFIREGFIADKAQQLQLGKMQREEDDSCGKPQLELHLQSLDKILGDKEEKINSAQRRLEELQSEIGDAEQQVLKVTGELQQLEDALAQKKMSQASKDAIEQQLSEKLQILQELRKEALELEKQIEKQKREIGKNQKELEDLQSSLGSVNPEDPRHAHMKAQKASKEQHLDIMNKHCQQLETRLDEMLSRIAKETEEIKDLEQQLTDGQIATNEALKRDLESIIIGLQEYLQSVKHQAKQANEECKKLQKEKESLLGRLADLEEEKNNLEVVAMDAENMRKEIAVLESALQEQRAINESLRDAQGKVSAYEAELEAQLKDRDAEAKQQKEELERLKQLSQMELSALQDELEKERQLLENAQTKAQLAEEKEQQNYKLLLQFKQLQGDNNFLKQQLKDLQNQLNHAVGNLINPEDVTACINELRQNLQTEAGKMKCPNSADALGKSLANLQKEFNDILADAQKEKEKAWAGQRQLQEEMMSQQEKLEEIQEKHRQARIKQLKQEQDNFSLVKAENRQNKNKVHQLENEIQCLHEKIKSMEEIQGLADQQLQEADEEKEAILAQLEDLEKRKKIEDARAQMQVLSLDKELKELQRAVVTSDKLAATELSMAANQLKALQGTVLRINQERAEEIEEAQGFCAEAARASQALARAEAEIELLQQLLKEKEEQVLQEMEKAGEKTVASNTQKFEINKLSEAVEQQKAETDRLKWLLDNFGTGNKDEIETLQDEIAALRNVLSQQNDHTPSTAEPLKRRGYWYYMPSSQASTPASHSTKDSGVCLGCSGTSPARRGGAQDRPCGREDLPSQGYWVYSPVRNRLYKANSGKGKSVRAKEDGEGNAGSPVPEGSPFAPPPGTVIYTALPDGAPAPQGMGVYAPPPAAATGAPVAPGSIIHGPPPVGSQVVFGPLPSSFTVPLIPLGVLHCNVPEHRDLESEVSRLEDTVCYLKSQKYKEKCSEAAEHKYKKEVERLHRNVEELEHERGELECEVAELRRAAQTRSTRRDFIDGFNDGLLAELQLEKSLQQQEDVAEEIECAEKTLLKRRAELREADRLLAEAQVELESTRGKTKETLQKYSRAKHHLSCTEREAEELEQRAQETATKLVKAAQQLRLLQTDTRGLEQHKREQEGILKEINKMVAARESEFQALNQKIEMLTESLQKLQGDIRLAEGNEGQHLQIIREAENLVQGKKKELETLKDQISAQQQELLFLEQQVAQRTEELRGLQDCISQRKGDLQEALRDGETEAHEKLRQIREIKVLLGELTVERKELDVQMNEKRAQLLVLKKDIRKEEENLQGILGQITKHKMELKHVLEMVELEKNELEGLKLQHDQKVNELEKTQVAILEEKLKLENIQRLFQCQQGEVDWQEQLLRKDREENEHLGSQMRTLQSNIEALTKEKEKLEEDSRSLEKKLSQTKRDLTAAEDSSRTVLSNMEKMELNVKNLQQEVELLNKQKKSLNAEIVAVQEDLQGKKEELETLKGELNDSSQQLHLVEQDLENNSRQQEELLREQAALKEEIRGYLRKRKECQERHKKRENQLQQLQKKIEEKETELAQQEVVLHRLKQNSEREGKKLEECTAKVKDQKILLEKELADQHKKLEQAIAKVRLAEENLGKLEKEESRCAALEETIRKSKHQLSEKELQLQQKDREIQCLQKELEVSKSELKQLQGQIVSERREAEKQILSLRETQKMQRMELESRLQEQRCGSGSLQSARAVAELGTHSNCPRAKRLGGDLGQPQQECSNPQSQVKTQDLEERQREMESAATLLNLEVENEIRMGFKSPSSSSPDPLEDLEAFPEGRGSLQCECDNSETAPFTAADRQLLSLEEKFNISRLFLMVKCFGQAAAPGAVLVPLAECAFLFPKDEQWRGEALREKLQQHEDRLKAQLRRCLAKQAQVLLRGKRQTAGSLHSLQRQLQVLDDLVSSTASDSFFLPSSPSLGSLHSALNVTKAQVMFCCRP</sequence>
<feature type="coiled-coil region" evidence="3">
    <location>
        <begin position="1411"/>
        <end position="1613"/>
    </location>
</feature>
<dbReference type="SUPFAM" id="SSF57997">
    <property type="entry name" value="Tropomyosin"/>
    <property type="match status" value="1"/>
</dbReference>
<name>A0A7K8IW89_9PASS</name>
<accession>A0A7K8IW89</accession>
<dbReference type="InterPro" id="IPR001611">
    <property type="entry name" value="Leu-rich_rpt"/>
</dbReference>
<feature type="non-terminal residue" evidence="5">
    <location>
        <position position="2355"/>
    </location>
</feature>
<proteinExistence type="predicted"/>
<feature type="region of interest" description="Disordered" evidence="4">
    <location>
        <begin position="1178"/>
        <end position="1198"/>
    </location>
</feature>
<evidence type="ECO:0000313" key="6">
    <source>
        <dbReference type="Proteomes" id="UP000541605"/>
    </source>
</evidence>
<dbReference type="PROSITE" id="PS51450">
    <property type="entry name" value="LRR"/>
    <property type="match status" value="4"/>
</dbReference>
<gene>
    <name evidence="5" type="primary">Cntrl</name>
    <name evidence="5" type="ORF">CHAPAP_R05145</name>
</gene>
<feature type="non-terminal residue" evidence="5">
    <location>
        <position position="1"/>
    </location>
</feature>
<dbReference type="InterPro" id="IPR003591">
    <property type="entry name" value="Leu-rich_rpt_typical-subtyp"/>
</dbReference>
<evidence type="ECO:0000256" key="1">
    <source>
        <dbReference type="ARBA" id="ARBA00022614"/>
    </source>
</evidence>
<dbReference type="PANTHER" id="PTHR45973">
    <property type="entry name" value="PROTEIN PHOSPHATASE 1 REGULATORY SUBUNIT SDS22-RELATED"/>
    <property type="match status" value="1"/>
</dbReference>
<dbReference type="PANTHER" id="PTHR45973:SF36">
    <property type="entry name" value="CENTRIOLIN"/>
    <property type="match status" value="1"/>
</dbReference>
<evidence type="ECO:0000256" key="2">
    <source>
        <dbReference type="ARBA" id="ARBA00022737"/>
    </source>
</evidence>
<feature type="region of interest" description="Disordered" evidence="4">
    <location>
        <begin position="1"/>
        <end position="52"/>
    </location>
</feature>
<feature type="coiled-coil region" evidence="3">
    <location>
        <begin position="2265"/>
        <end position="2292"/>
    </location>
</feature>
<feature type="region of interest" description="Disordered" evidence="4">
    <location>
        <begin position="2125"/>
        <end position="2155"/>
    </location>
</feature>
<dbReference type="SMART" id="SM00369">
    <property type="entry name" value="LRR_TYP"/>
    <property type="match status" value="5"/>
</dbReference>
<feature type="coiled-coil region" evidence="3">
    <location>
        <begin position="433"/>
        <end position="540"/>
    </location>
</feature>
<dbReference type="Proteomes" id="UP000541605">
    <property type="component" value="Unassembled WGS sequence"/>
</dbReference>
<protein>
    <submittedName>
        <fullName evidence="5">CNTRL protein</fullName>
    </submittedName>
</protein>
<dbReference type="SMART" id="SM00365">
    <property type="entry name" value="LRR_SD22"/>
    <property type="match status" value="4"/>
</dbReference>
<evidence type="ECO:0000256" key="4">
    <source>
        <dbReference type="SAM" id="MobiDB-lite"/>
    </source>
</evidence>
<feature type="coiled-coil region" evidence="3">
    <location>
        <begin position="1653"/>
        <end position="1733"/>
    </location>
</feature>
<dbReference type="SUPFAM" id="SSF52075">
    <property type="entry name" value="Outer arm dynein light chain 1"/>
    <property type="match status" value="1"/>
</dbReference>
<comment type="caution">
    <text evidence="5">The sequence shown here is derived from an EMBL/GenBank/DDBJ whole genome shotgun (WGS) entry which is preliminary data.</text>
</comment>
<dbReference type="FunFam" id="3.80.10.10:FF:000314">
    <property type="entry name" value="centriolin isoform X4"/>
    <property type="match status" value="1"/>
</dbReference>
<feature type="compositionally biased region" description="Basic residues" evidence="4">
    <location>
        <begin position="1"/>
        <end position="11"/>
    </location>
</feature>